<evidence type="ECO:0000313" key="3">
    <source>
        <dbReference type="Proteomes" id="UP000295680"/>
    </source>
</evidence>
<dbReference type="InterPro" id="IPR011990">
    <property type="entry name" value="TPR-like_helical_dom_sf"/>
</dbReference>
<dbReference type="Proteomes" id="UP000295680">
    <property type="component" value="Unassembled WGS sequence"/>
</dbReference>
<dbReference type="AlphaFoldDB" id="A0A4R2JZ58"/>
<dbReference type="Gene3D" id="1.25.40.10">
    <property type="entry name" value="Tetratricopeptide repeat domain"/>
    <property type="match status" value="3"/>
</dbReference>
<dbReference type="PANTHER" id="PTHR47691:SF3">
    <property type="entry name" value="HTH-TYPE TRANSCRIPTIONAL REGULATOR RV0890C-RELATED"/>
    <property type="match status" value="1"/>
</dbReference>
<comment type="caution">
    <text evidence="2">The sequence shown here is derived from an EMBL/GenBank/DDBJ whole genome shotgun (WGS) entry which is preliminary data.</text>
</comment>
<dbReference type="OrthoDB" id="3261206at2"/>
<organism evidence="2 3">
    <name type="scientific">Actinocrispum wychmicini</name>
    <dbReference type="NCBI Taxonomy" id="1213861"/>
    <lineage>
        <taxon>Bacteria</taxon>
        <taxon>Bacillati</taxon>
        <taxon>Actinomycetota</taxon>
        <taxon>Actinomycetes</taxon>
        <taxon>Pseudonocardiales</taxon>
        <taxon>Pseudonocardiaceae</taxon>
        <taxon>Actinocrispum</taxon>
    </lineage>
</organism>
<evidence type="ECO:0000256" key="1">
    <source>
        <dbReference type="SAM" id="MobiDB-lite"/>
    </source>
</evidence>
<name>A0A4R2JZ58_9PSEU</name>
<reference evidence="2 3" key="1">
    <citation type="submission" date="2019-03" db="EMBL/GenBank/DDBJ databases">
        <title>Genomic Encyclopedia of Type Strains, Phase IV (KMG-IV): sequencing the most valuable type-strain genomes for metagenomic binning, comparative biology and taxonomic classification.</title>
        <authorList>
            <person name="Goeker M."/>
        </authorList>
    </citation>
    <scope>NUCLEOTIDE SEQUENCE [LARGE SCALE GENOMIC DNA]</scope>
    <source>
        <strain evidence="2 3">DSM 45934</strain>
    </source>
</reference>
<keyword evidence="3" id="KW-1185">Reference proteome</keyword>
<dbReference type="EMBL" id="SLWS01000004">
    <property type="protein sequence ID" value="TCO59405.1"/>
    <property type="molecule type" value="Genomic_DNA"/>
</dbReference>
<dbReference type="SUPFAM" id="SSF48452">
    <property type="entry name" value="TPR-like"/>
    <property type="match status" value="2"/>
</dbReference>
<evidence type="ECO:0000313" key="2">
    <source>
        <dbReference type="EMBL" id="TCO59405.1"/>
    </source>
</evidence>
<proteinExistence type="predicted"/>
<dbReference type="PANTHER" id="PTHR47691">
    <property type="entry name" value="REGULATOR-RELATED"/>
    <property type="match status" value="1"/>
</dbReference>
<accession>A0A4R2JZ58</accession>
<feature type="region of interest" description="Disordered" evidence="1">
    <location>
        <begin position="825"/>
        <end position="866"/>
    </location>
</feature>
<protein>
    <submittedName>
        <fullName evidence="2">Uncharacterized protein</fullName>
    </submittedName>
</protein>
<sequence length="866" mass="93152">MTRQLGVILGEIPPPDPSHTDFDSMLGNAADRCDQQGRRLVLVVDGLDEDWFANRTKPRRRPSIASLLPERPPGGMRVIVSGRPDPPIPDDVPESHPLLDPSVVRELAPSSSAKLSERRAKRDLTDMLDDGPLSRQLLGLIVAAETGLSIQWLAELAHKDEWEIERCLGTVSSRVLHRLGKDSWTARDRDGGYQLAHTDLRELARNLLGKNLDQHRRRIFVWAEEYRQLGWPSQTPEYLLRGYFRMLDDFGDLPEMIECATDLGRRDRMRDLSGGDAASMTEITTTQDVIVTQEYPDLIAMVRLAIHRDHLAAQNHNIPFNLPSVWALLGQVDRAEASARSRLNQHGWDWQADVLASVATATAKTGDLDRAETTARSITKPFTQAEAVVSVAEAAVEAGDFGRAATLIDHAQAIGASINDPKSKALTLASVAGVAAKAGDFGRAATLIDQAEAVAHSITEASNLPSALVPLVKAMAQVGDLDRAEAIARTITTRYGDRDAALMSVAEALAQTGDVDRAEIITNSITDLYVRTRALASVAGVAADAGHFGRAATLIARAEATADSIRSFTKFEQQAWSQCSVAEAAVKAGDLRRAGTLIGRAEANARSIDARSSLMLDQQARVLVSVAETAAKTGDLGRAETIIRSITVLKQQAWALAKVAEVVAMTGDLEQARALIVRAEAIARIPDPLDQNKFLSGLGSVAEAAVEAGDLDGARALIERAEAIADSITGADHQARALVPVAEAAVEAGDLDGARALIVRAEAVADSITNPFTQARVLVSMADAAAKAGDFDRVEAIADSIDSALTPKEQAQAFLALTASQDLRRRARGSPSFEDRRLVPSNPSSDQDSARGTPDRPCRTRHRSQI</sequence>
<gene>
    <name evidence="2" type="ORF">EV192_104246</name>
</gene>
<dbReference type="RefSeq" id="WP_132117278.1">
    <property type="nucleotide sequence ID" value="NZ_SLWS01000004.1"/>
</dbReference>